<gene>
    <name evidence="1" type="ORF">RPERSI_LOCUS20817</name>
</gene>
<accession>A0ACA9RLM7</accession>
<evidence type="ECO:0000313" key="2">
    <source>
        <dbReference type="Proteomes" id="UP000789920"/>
    </source>
</evidence>
<comment type="caution">
    <text evidence="1">The sequence shown here is derived from an EMBL/GenBank/DDBJ whole genome shotgun (WGS) entry which is preliminary data.</text>
</comment>
<name>A0ACA9RLM7_9GLOM</name>
<proteinExistence type="predicted"/>
<feature type="non-terminal residue" evidence="1">
    <location>
        <position position="1"/>
    </location>
</feature>
<dbReference type="Proteomes" id="UP000789920">
    <property type="component" value="Unassembled WGS sequence"/>
</dbReference>
<evidence type="ECO:0000313" key="1">
    <source>
        <dbReference type="EMBL" id="CAG8799923.1"/>
    </source>
</evidence>
<sequence>ILSEIELFYMLPHQRRKNNWFPELIFSLDKLYDIITKIQHNNWDDAVTPFVPNTLLKIIDKDQLKDKENLFQKLKEVEEKIQKLTESENKIIEEKIQN</sequence>
<dbReference type="EMBL" id="CAJVQC010059592">
    <property type="protein sequence ID" value="CAG8799923.1"/>
    <property type="molecule type" value="Genomic_DNA"/>
</dbReference>
<organism evidence="1 2">
    <name type="scientific">Racocetra persica</name>
    <dbReference type="NCBI Taxonomy" id="160502"/>
    <lineage>
        <taxon>Eukaryota</taxon>
        <taxon>Fungi</taxon>
        <taxon>Fungi incertae sedis</taxon>
        <taxon>Mucoromycota</taxon>
        <taxon>Glomeromycotina</taxon>
        <taxon>Glomeromycetes</taxon>
        <taxon>Diversisporales</taxon>
        <taxon>Gigasporaceae</taxon>
        <taxon>Racocetra</taxon>
    </lineage>
</organism>
<protein>
    <submittedName>
        <fullName evidence="1">16608_t:CDS:1</fullName>
    </submittedName>
</protein>
<reference evidence="1" key="1">
    <citation type="submission" date="2021-06" db="EMBL/GenBank/DDBJ databases">
        <authorList>
            <person name="Kallberg Y."/>
            <person name="Tangrot J."/>
            <person name="Rosling A."/>
        </authorList>
    </citation>
    <scope>NUCLEOTIDE SEQUENCE</scope>
    <source>
        <strain evidence="1">MA461A</strain>
    </source>
</reference>
<keyword evidence="2" id="KW-1185">Reference proteome</keyword>